<evidence type="ECO:0000313" key="2">
    <source>
        <dbReference type="EMBL" id="WZN42214.1"/>
    </source>
</evidence>
<feature type="signal peptide" evidence="1">
    <location>
        <begin position="1"/>
        <end position="17"/>
    </location>
</feature>
<sequence>MKKLIIILSACCVTFFAASCGGETLEPEPEQPDPTEQEEPDWADILDLFDIHHLAAPGIGADTAKPYNRPVDTWPGVKVVRRPNKPFNPDIQLLHGNTNSFYVDVNLVNTNTTAKEQKFPAGTMFVSFARTTDRKRYRTGMLMQDVTVTVPPTGPQKDTMTIYLGLASINLNAPSPLGVKPGHPEFPIALDMYEIHDWTTYSPLLDFAEYLTHFPKLKLTKHYNPAELMKSVNDRPEWLRPYGWIQEAIYQITDGDGLSVAEQTELTKKLKPYMED</sequence>
<evidence type="ECO:0000313" key="3">
    <source>
        <dbReference type="Proteomes" id="UP001485459"/>
    </source>
</evidence>
<feature type="chain" id="PRO_5045309628" description="DUF4843 domain-containing protein" evidence="1">
    <location>
        <begin position="18"/>
        <end position="276"/>
    </location>
</feature>
<keyword evidence="3" id="KW-1185">Reference proteome</keyword>
<reference evidence="3" key="1">
    <citation type="submission" date="2024-03" db="EMBL/GenBank/DDBJ databases">
        <title>Chitinophaga horti sp. nov., isolated from garden soil.</title>
        <authorList>
            <person name="Lee D.S."/>
            <person name="Han D.M."/>
            <person name="Baek J.H."/>
            <person name="Choi D.G."/>
            <person name="Jeon J.H."/>
            <person name="Jeon C.O."/>
        </authorList>
    </citation>
    <scope>NUCLEOTIDE SEQUENCE [LARGE SCALE GENOMIC DNA]</scope>
    <source>
        <strain evidence="3">GPA1</strain>
    </source>
</reference>
<keyword evidence="1" id="KW-0732">Signal</keyword>
<name>A0ABZ2YTP9_9BACT</name>
<accession>A0ABZ2YTP9</accession>
<organism evidence="2 3">
    <name type="scientific">Chitinophaga pollutisoli</name>
    <dbReference type="NCBI Taxonomy" id="3133966"/>
    <lineage>
        <taxon>Bacteria</taxon>
        <taxon>Pseudomonadati</taxon>
        <taxon>Bacteroidota</taxon>
        <taxon>Chitinophagia</taxon>
        <taxon>Chitinophagales</taxon>
        <taxon>Chitinophagaceae</taxon>
        <taxon>Chitinophaga</taxon>
    </lineage>
</organism>
<dbReference type="RefSeq" id="WP_341837050.1">
    <property type="nucleotide sequence ID" value="NZ_CP149822.1"/>
</dbReference>
<dbReference type="PROSITE" id="PS51257">
    <property type="entry name" value="PROKAR_LIPOPROTEIN"/>
    <property type="match status" value="1"/>
</dbReference>
<protein>
    <recommendedName>
        <fullName evidence="4">DUF4843 domain-containing protein</fullName>
    </recommendedName>
</protein>
<proteinExistence type="predicted"/>
<evidence type="ECO:0008006" key="4">
    <source>
        <dbReference type="Google" id="ProtNLM"/>
    </source>
</evidence>
<dbReference type="Proteomes" id="UP001485459">
    <property type="component" value="Chromosome"/>
</dbReference>
<gene>
    <name evidence="2" type="ORF">WJU16_04080</name>
</gene>
<dbReference type="EMBL" id="CP149822">
    <property type="protein sequence ID" value="WZN42214.1"/>
    <property type="molecule type" value="Genomic_DNA"/>
</dbReference>
<evidence type="ECO:0000256" key="1">
    <source>
        <dbReference type="SAM" id="SignalP"/>
    </source>
</evidence>